<accession>A0ABZ1TLR0</accession>
<dbReference type="Proteomes" id="UP001432039">
    <property type="component" value="Chromosome"/>
</dbReference>
<sequence>MAQQALARIDRLPADEARLFEALAVHQWFTADLVTYTAADLGVGVQAERVCASAFVVVDRVPFGTFETPSHEDQQYGVRPVLRDALYERMRSDRPTEHRQAHRIAAAYYHQSLNPLRADRLIWYVHELRHLSAVRPELASGRLAAFAHGALIAGYAEAAGRAAAVVAEASPVSDDKLLAGIIQGLAEVLNAPTQVEHGTIVELDHLLARYTVPLDPAATRLVSLARDLVTYYTERPEPVTSLTALAAPGVTAAVDPRGMPVLGGELRLLQDIAAPSRAITARTQRVEVDSTTVALHQVTTKLATEDRAGRTMVLADLVPWSREDRLEGLHLSERGSRPVTVLGPNEMVRAVARGVHRLLDTGEEPTGNSTRAELARRLGTLGWRSGTDELTALLDRTREAQDVDEPLRRRVGGLMRHMPVVALLDVHPGLPSEVTYAFQEDCTTRRVGWGRAAVSLSLTLPREVRNRLEFVTPDGLAPAGFRQRSGDPLVPVHSERSTSALQRFDVEGAGGTEGDDDEGMARIEVDLGFRPTDQEFGDVQRTGALCMLISVTALGLLFLLQGTAMWTVLATFVASVGLLVDFSRDRAQHHGSEPLHVYTSKPLRFMRNSNAAMALAAAAVPNANTGTLFASLIVSGVAFFYCLGTCIVVAGVRRAAARPLPHVASEVGPSLRG</sequence>
<keyword evidence="1" id="KW-0472">Membrane</keyword>
<dbReference type="RefSeq" id="WP_328964619.1">
    <property type="nucleotide sequence ID" value="NZ_CP108090.1"/>
</dbReference>
<evidence type="ECO:0000313" key="2">
    <source>
        <dbReference type="EMBL" id="WUQ16318.1"/>
    </source>
</evidence>
<organism evidence="2 3">
    <name type="scientific">Streptomyces virginiae</name>
    <name type="common">Streptomyces cinnamonensis</name>
    <dbReference type="NCBI Taxonomy" id="1961"/>
    <lineage>
        <taxon>Bacteria</taxon>
        <taxon>Bacillati</taxon>
        <taxon>Actinomycetota</taxon>
        <taxon>Actinomycetes</taxon>
        <taxon>Kitasatosporales</taxon>
        <taxon>Streptomycetaceae</taxon>
        <taxon>Streptomyces</taxon>
    </lineage>
</organism>
<keyword evidence="1" id="KW-0812">Transmembrane</keyword>
<keyword evidence="3" id="KW-1185">Reference proteome</keyword>
<evidence type="ECO:0000256" key="1">
    <source>
        <dbReference type="SAM" id="Phobius"/>
    </source>
</evidence>
<proteinExistence type="predicted"/>
<evidence type="ECO:0000313" key="3">
    <source>
        <dbReference type="Proteomes" id="UP001432039"/>
    </source>
</evidence>
<dbReference type="EMBL" id="CP108090">
    <property type="protein sequence ID" value="WUQ16318.1"/>
    <property type="molecule type" value="Genomic_DNA"/>
</dbReference>
<feature type="transmembrane region" description="Helical" evidence="1">
    <location>
        <begin position="629"/>
        <end position="652"/>
    </location>
</feature>
<name>A0ABZ1TLR0_STRVG</name>
<gene>
    <name evidence="2" type="ORF">OG517_35575</name>
</gene>
<feature type="transmembrane region" description="Helical" evidence="1">
    <location>
        <begin position="566"/>
        <end position="584"/>
    </location>
</feature>
<keyword evidence="1" id="KW-1133">Transmembrane helix</keyword>
<reference evidence="2" key="1">
    <citation type="submission" date="2022-10" db="EMBL/GenBank/DDBJ databases">
        <title>The complete genomes of actinobacterial strains from the NBC collection.</title>
        <authorList>
            <person name="Joergensen T.S."/>
            <person name="Alvarez Arevalo M."/>
            <person name="Sterndorff E.B."/>
            <person name="Faurdal D."/>
            <person name="Vuksanovic O."/>
            <person name="Mourched A.-S."/>
            <person name="Charusanti P."/>
            <person name="Shaw S."/>
            <person name="Blin K."/>
            <person name="Weber T."/>
        </authorList>
    </citation>
    <scope>NUCLEOTIDE SEQUENCE</scope>
    <source>
        <strain evidence="2">NBC_00248</strain>
    </source>
</reference>
<protein>
    <submittedName>
        <fullName evidence="2">Uncharacterized protein</fullName>
    </submittedName>
</protein>